<proteinExistence type="predicted"/>
<dbReference type="EMBL" id="JAUQTA010000001">
    <property type="protein sequence ID" value="MDO7868344.1"/>
    <property type="molecule type" value="Genomic_DNA"/>
</dbReference>
<sequence>MRRSLRVTALSAAVAGALAAAGCGGGGGGEAHEPTSSFGKQTAAQIAEAARGDMGGVRSLTVDGHDAERTFHASLADDGSCVGWVKAGGGTARFIENTQGSFVRGDDTYWLAQASTASDKARVKQALKVWDGRWVRSPRGEADLRTGSYFLPECDFVSFVPALTAADRTLATKGEERTINGVEAVSLVADQSGVTSTMWVATDAPHRVVELTQTGSDAATYELSHYDEPLDITTPDPDEVYDLAAANKKAE</sequence>
<gene>
    <name evidence="2" type="ORF">Q5722_08185</name>
</gene>
<evidence type="ECO:0000256" key="1">
    <source>
        <dbReference type="SAM" id="SignalP"/>
    </source>
</evidence>
<dbReference type="RefSeq" id="WP_305027718.1">
    <property type="nucleotide sequence ID" value="NZ_JAUQTA010000001.1"/>
</dbReference>
<protein>
    <recommendedName>
        <fullName evidence="4">Lipoprotein</fullName>
    </recommendedName>
</protein>
<name>A0ABT9B0K1_9ACTN</name>
<accession>A0ABT9B0K1</accession>
<evidence type="ECO:0000313" key="3">
    <source>
        <dbReference type="Proteomes" id="UP001233314"/>
    </source>
</evidence>
<dbReference type="Proteomes" id="UP001233314">
    <property type="component" value="Unassembled WGS sequence"/>
</dbReference>
<feature type="signal peptide" evidence="1">
    <location>
        <begin position="1"/>
        <end position="19"/>
    </location>
</feature>
<comment type="caution">
    <text evidence="2">The sequence shown here is derived from an EMBL/GenBank/DDBJ whole genome shotgun (WGS) entry which is preliminary data.</text>
</comment>
<evidence type="ECO:0008006" key="4">
    <source>
        <dbReference type="Google" id="ProtNLM"/>
    </source>
</evidence>
<feature type="chain" id="PRO_5047021207" description="Lipoprotein" evidence="1">
    <location>
        <begin position="20"/>
        <end position="251"/>
    </location>
</feature>
<keyword evidence="1" id="KW-0732">Signal</keyword>
<evidence type="ECO:0000313" key="2">
    <source>
        <dbReference type="EMBL" id="MDO7868344.1"/>
    </source>
</evidence>
<reference evidence="2 3" key="1">
    <citation type="submission" date="2023-07" db="EMBL/GenBank/DDBJ databases">
        <title>Nocardioides sp. nov WY-20 isolated from soil.</title>
        <authorList>
            <person name="Liu B."/>
            <person name="Wan Y."/>
        </authorList>
    </citation>
    <scope>NUCLEOTIDE SEQUENCE [LARGE SCALE GENOMIC DNA]</scope>
    <source>
        <strain evidence="2 3">WY-20</strain>
    </source>
</reference>
<keyword evidence="3" id="KW-1185">Reference proteome</keyword>
<dbReference type="PROSITE" id="PS51257">
    <property type="entry name" value="PROKAR_LIPOPROTEIN"/>
    <property type="match status" value="1"/>
</dbReference>
<organism evidence="2 3">
    <name type="scientific">Nocardioides jiangxiensis</name>
    <dbReference type="NCBI Taxonomy" id="3064524"/>
    <lineage>
        <taxon>Bacteria</taxon>
        <taxon>Bacillati</taxon>
        <taxon>Actinomycetota</taxon>
        <taxon>Actinomycetes</taxon>
        <taxon>Propionibacteriales</taxon>
        <taxon>Nocardioidaceae</taxon>
        <taxon>Nocardioides</taxon>
    </lineage>
</organism>